<keyword evidence="3" id="KW-1185">Reference proteome</keyword>
<evidence type="ECO:0000313" key="3">
    <source>
        <dbReference type="Proteomes" id="UP000269221"/>
    </source>
</evidence>
<comment type="caution">
    <text evidence="2">The sequence shown here is derived from an EMBL/GenBank/DDBJ whole genome shotgun (WGS) entry which is preliminary data.</text>
</comment>
<evidence type="ECO:0000256" key="1">
    <source>
        <dbReference type="SAM" id="MobiDB-lite"/>
    </source>
</evidence>
<proteinExistence type="predicted"/>
<organism evidence="2 3">
    <name type="scientific">Hirundo rustica rustica</name>
    <dbReference type="NCBI Taxonomy" id="333673"/>
    <lineage>
        <taxon>Eukaryota</taxon>
        <taxon>Metazoa</taxon>
        <taxon>Chordata</taxon>
        <taxon>Craniata</taxon>
        <taxon>Vertebrata</taxon>
        <taxon>Euteleostomi</taxon>
        <taxon>Archelosauria</taxon>
        <taxon>Archosauria</taxon>
        <taxon>Dinosauria</taxon>
        <taxon>Saurischia</taxon>
        <taxon>Theropoda</taxon>
        <taxon>Coelurosauria</taxon>
        <taxon>Aves</taxon>
        <taxon>Neognathae</taxon>
        <taxon>Neoaves</taxon>
        <taxon>Telluraves</taxon>
        <taxon>Australaves</taxon>
        <taxon>Passeriformes</taxon>
        <taxon>Sylvioidea</taxon>
        <taxon>Hirundinidae</taxon>
        <taxon>Hirundo</taxon>
    </lineage>
</organism>
<evidence type="ECO:0000313" key="2">
    <source>
        <dbReference type="EMBL" id="RMC07049.1"/>
    </source>
</evidence>
<name>A0A3M0K174_HIRRU</name>
<gene>
    <name evidence="2" type="ORF">DUI87_16502</name>
</gene>
<feature type="region of interest" description="Disordered" evidence="1">
    <location>
        <begin position="65"/>
        <end position="91"/>
    </location>
</feature>
<dbReference type="AlphaFoldDB" id="A0A3M0K174"/>
<protein>
    <submittedName>
        <fullName evidence="2">Uncharacterized protein</fullName>
    </submittedName>
</protein>
<sequence>MKSSKDKFRVLHLERNYPIHQYGLGADVLEYSSVEKDLEAQSALLLVEPAKGKVSAMSLSLDRDPGFPELGSGGQAGEIPRPGAAGAIEHL</sequence>
<dbReference type="EMBL" id="QRBI01000120">
    <property type="protein sequence ID" value="RMC07049.1"/>
    <property type="molecule type" value="Genomic_DNA"/>
</dbReference>
<dbReference type="Proteomes" id="UP000269221">
    <property type="component" value="Unassembled WGS sequence"/>
</dbReference>
<accession>A0A3M0K174</accession>
<reference evidence="2 3" key="1">
    <citation type="submission" date="2018-07" db="EMBL/GenBank/DDBJ databases">
        <title>A high quality draft genome assembly of the barn swallow (H. rustica rustica).</title>
        <authorList>
            <person name="Formenti G."/>
            <person name="Chiara M."/>
            <person name="Poveda L."/>
            <person name="Francoijs K.-J."/>
            <person name="Bonisoli-Alquati A."/>
            <person name="Canova L."/>
            <person name="Gianfranceschi L."/>
            <person name="Horner D.S."/>
            <person name="Saino N."/>
        </authorList>
    </citation>
    <scope>NUCLEOTIDE SEQUENCE [LARGE SCALE GENOMIC DNA]</scope>
    <source>
        <strain evidence="2">Chelidonia</strain>
        <tissue evidence="2">Blood</tissue>
    </source>
</reference>